<feature type="transmembrane region" description="Helical" evidence="1">
    <location>
        <begin position="12"/>
        <end position="31"/>
    </location>
</feature>
<accession>A0A177NFS3</accession>
<dbReference type="EMBL" id="LUUK01000183">
    <property type="protein sequence ID" value="OAI16711.1"/>
    <property type="molecule type" value="Genomic_DNA"/>
</dbReference>
<dbReference type="RefSeq" id="WP_064030128.1">
    <property type="nucleotide sequence ID" value="NZ_LUUK01000183.1"/>
</dbReference>
<sequence>MSEVHQEKDHFVLYVVVTVVVVVGAILAVKLNENEKFAPIKDQINEEHRLMNIRVIANRED</sequence>
<organism evidence="2 3">
    <name type="scientific">Methylomonas koyamae</name>
    <dbReference type="NCBI Taxonomy" id="702114"/>
    <lineage>
        <taxon>Bacteria</taxon>
        <taxon>Pseudomonadati</taxon>
        <taxon>Pseudomonadota</taxon>
        <taxon>Gammaproteobacteria</taxon>
        <taxon>Methylococcales</taxon>
        <taxon>Methylococcaceae</taxon>
        <taxon>Methylomonas</taxon>
    </lineage>
</organism>
<dbReference type="Proteomes" id="UP000077628">
    <property type="component" value="Unassembled WGS sequence"/>
</dbReference>
<evidence type="ECO:0000313" key="3">
    <source>
        <dbReference type="Proteomes" id="UP000077628"/>
    </source>
</evidence>
<comment type="caution">
    <text evidence="2">The sequence shown here is derived from an EMBL/GenBank/DDBJ whole genome shotgun (WGS) entry which is preliminary data.</text>
</comment>
<keyword evidence="1" id="KW-0812">Transmembrane</keyword>
<keyword evidence="3" id="KW-1185">Reference proteome</keyword>
<gene>
    <name evidence="2" type="ORF">A1355_09370</name>
</gene>
<keyword evidence="1" id="KW-0472">Membrane</keyword>
<dbReference type="STRING" id="702114.A1355_09370"/>
<proteinExistence type="predicted"/>
<evidence type="ECO:0000313" key="2">
    <source>
        <dbReference type="EMBL" id="OAI16711.1"/>
    </source>
</evidence>
<evidence type="ECO:0000256" key="1">
    <source>
        <dbReference type="SAM" id="Phobius"/>
    </source>
</evidence>
<dbReference type="OrthoDB" id="5574122at2"/>
<reference evidence="3" key="1">
    <citation type="submission" date="2016-03" db="EMBL/GenBank/DDBJ databases">
        <authorList>
            <person name="Heylen K."/>
            <person name="De Vos P."/>
            <person name="Vekeman B."/>
        </authorList>
    </citation>
    <scope>NUCLEOTIDE SEQUENCE [LARGE SCALE GENOMIC DNA]</scope>
    <source>
        <strain evidence="3">R-45383</strain>
    </source>
</reference>
<dbReference type="AlphaFoldDB" id="A0A177NFS3"/>
<name>A0A177NFS3_9GAMM</name>
<protein>
    <submittedName>
        <fullName evidence="2">Uncharacterized protein</fullName>
    </submittedName>
</protein>
<keyword evidence="1" id="KW-1133">Transmembrane helix</keyword>